<name>A0A2I7ZJV4_9BACI</name>
<accession>A0A2I7ZJV4</accession>
<dbReference type="AlphaFoldDB" id="A0A2I7ZJV4"/>
<protein>
    <submittedName>
        <fullName evidence="1">Uncharacterized protein</fullName>
    </submittedName>
</protein>
<dbReference type="EMBL" id="MF996509">
    <property type="protein sequence ID" value="AUS92779.1"/>
    <property type="molecule type" value="Genomic_DNA"/>
</dbReference>
<organism evidence="1">
    <name type="scientific">Bacillus glycinifermentans</name>
    <dbReference type="NCBI Taxonomy" id="1664069"/>
    <lineage>
        <taxon>Bacteria</taxon>
        <taxon>Bacillati</taxon>
        <taxon>Bacillota</taxon>
        <taxon>Bacilli</taxon>
        <taxon>Bacillales</taxon>
        <taxon>Bacillaceae</taxon>
        <taxon>Bacillus</taxon>
    </lineage>
</organism>
<keyword evidence="1" id="KW-0614">Plasmid</keyword>
<geneLocation type="plasmid" evidence="1">
    <name>unnamed1</name>
</geneLocation>
<dbReference type="EMBL" id="MF996509">
    <property type="protein sequence ID" value="AUS92825.1"/>
    <property type="molecule type" value="Genomic_DNA"/>
</dbReference>
<dbReference type="RefSeq" id="WP_048406259.1">
    <property type="nucleotide sequence ID" value="NZ_MF996509.1"/>
</dbReference>
<reference evidence="1" key="1">
    <citation type="submission" date="2017-09" db="EMBL/GenBank/DDBJ databases">
        <title>Sequences of three plasmids isolated from Bacillus glycinfermentans NCCP 15922.</title>
        <authorList>
            <person name="Yu W.-S."/>
            <person name="Do H.-N."/>
            <person name="Cheong H.-M."/>
            <person name="Hwang K.-J."/>
        </authorList>
    </citation>
    <scope>NUCLEOTIDE SEQUENCE</scope>
    <source>
        <strain evidence="1">KBN06P03352</strain>
        <plasmid evidence="1">unnamed1</plasmid>
    </source>
</reference>
<evidence type="ECO:0000313" key="1">
    <source>
        <dbReference type="EMBL" id="AUS92825.1"/>
    </source>
</evidence>
<sequence>MEAGARVVAGFFVARIARRVRQLQERLGGLPAIVEKTPGVHVPLRVPAAGGSPSFQRKEFFKKPIEMLVSNCYNIIKEGR</sequence>
<proteinExistence type="predicted"/>